<evidence type="ECO:0000256" key="1">
    <source>
        <dbReference type="ARBA" id="ARBA00004651"/>
    </source>
</evidence>
<dbReference type="RefSeq" id="WP_039279696.1">
    <property type="nucleotide sequence ID" value="NZ_JTDI01000001.1"/>
</dbReference>
<protein>
    <submittedName>
        <fullName evidence="8">Flagellar biosynthesis protein FliQ</fullName>
    </submittedName>
</protein>
<keyword evidence="8" id="KW-0966">Cell projection</keyword>
<evidence type="ECO:0000256" key="6">
    <source>
        <dbReference type="ARBA" id="ARBA00023136"/>
    </source>
</evidence>
<dbReference type="PANTHER" id="PTHR34040">
    <property type="entry name" value="FLAGELLAR BIOSYNTHETIC PROTEIN FLIQ"/>
    <property type="match status" value="1"/>
</dbReference>
<sequence>MDDISPFLALADKMLWVAALVAAPVLLAALAVGLVVGIIQAATSVNEQTLTFVPKLAAIALILVLLGGSMMTLVGEFTQEIFAEIARTGQAEQVAP</sequence>
<evidence type="ECO:0000256" key="3">
    <source>
        <dbReference type="ARBA" id="ARBA00022475"/>
    </source>
</evidence>
<dbReference type="STRING" id="1348853.LK12_04370"/>
<dbReference type="Pfam" id="PF01313">
    <property type="entry name" value="Bac_export_3"/>
    <property type="match status" value="1"/>
</dbReference>
<evidence type="ECO:0000256" key="4">
    <source>
        <dbReference type="ARBA" id="ARBA00022692"/>
    </source>
</evidence>
<keyword evidence="4 7" id="KW-0812">Transmembrane</keyword>
<keyword evidence="6 7" id="KW-0472">Membrane</keyword>
<evidence type="ECO:0000256" key="7">
    <source>
        <dbReference type="SAM" id="Phobius"/>
    </source>
</evidence>
<feature type="transmembrane region" description="Helical" evidence="7">
    <location>
        <begin position="15"/>
        <end position="40"/>
    </location>
</feature>
<comment type="subcellular location">
    <subcellularLocation>
        <location evidence="1">Cell membrane</location>
        <topology evidence="1">Multi-pass membrane protein</topology>
    </subcellularLocation>
</comment>
<dbReference type="PIRSF" id="PIRSF004669">
    <property type="entry name" value="FliQ"/>
    <property type="match status" value="1"/>
</dbReference>
<evidence type="ECO:0000256" key="5">
    <source>
        <dbReference type="ARBA" id="ARBA00022989"/>
    </source>
</evidence>
<keyword evidence="8" id="KW-0969">Cilium</keyword>
<keyword evidence="8" id="KW-0282">Flagellum</keyword>
<gene>
    <name evidence="8" type="ORF">LK12_04370</name>
</gene>
<comment type="caution">
    <text evidence="8">The sequence shown here is derived from an EMBL/GenBank/DDBJ whole genome shotgun (WGS) entry which is preliminary data.</text>
</comment>
<evidence type="ECO:0000313" key="8">
    <source>
        <dbReference type="EMBL" id="KHK93498.1"/>
    </source>
</evidence>
<name>A0A0B1ZWD7_9SPHN</name>
<dbReference type="AlphaFoldDB" id="A0A0B1ZWD7"/>
<keyword evidence="9" id="KW-1185">Reference proteome</keyword>
<evidence type="ECO:0000313" key="9">
    <source>
        <dbReference type="Proteomes" id="UP000031057"/>
    </source>
</evidence>
<evidence type="ECO:0000256" key="2">
    <source>
        <dbReference type="ARBA" id="ARBA00006156"/>
    </source>
</evidence>
<dbReference type="PRINTS" id="PR00952">
    <property type="entry name" value="TYPE3IMQPROT"/>
</dbReference>
<dbReference type="OrthoDB" id="9806440at2"/>
<feature type="transmembrane region" description="Helical" evidence="7">
    <location>
        <begin position="52"/>
        <end position="74"/>
    </location>
</feature>
<keyword evidence="3" id="KW-1003">Cell membrane</keyword>
<dbReference type="GO" id="GO:0005886">
    <property type="term" value="C:plasma membrane"/>
    <property type="evidence" value="ECO:0007669"/>
    <property type="project" value="UniProtKB-SubCell"/>
</dbReference>
<organism evidence="8 9">
    <name type="scientific">Novosphingobium malaysiense</name>
    <dbReference type="NCBI Taxonomy" id="1348853"/>
    <lineage>
        <taxon>Bacteria</taxon>
        <taxon>Pseudomonadati</taxon>
        <taxon>Pseudomonadota</taxon>
        <taxon>Alphaproteobacteria</taxon>
        <taxon>Sphingomonadales</taxon>
        <taxon>Sphingomonadaceae</taxon>
        <taxon>Novosphingobium</taxon>
    </lineage>
</organism>
<dbReference type="Proteomes" id="UP000031057">
    <property type="component" value="Unassembled WGS sequence"/>
</dbReference>
<dbReference type="EMBL" id="JTDI01000001">
    <property type="protein sequence ID" value="KHK93498.1"/>
    <property type="molecule type" value="Genomic_DNA"/>
</dbReference>
<comment type="similarity">
    <text evidence="2">Belongs to the FliQ/MopD/SpaQ family.</text>
</comment>
<keyword evidence="5 7" id="KW-1133">Transmembrane helix</keyword>
<accession>A0A0B1ZWD7</accession>
<proteinExistence type="inferred from homology"/>
<dbReference type="InterPro" id="IPR002191">
    <property type="entry name" value="Bac_export_3"/>
</dbReference>
<reference evidence="8 9" key="1">
    <citation type="submission" date="2014-10" db="EMBL/GenBank/DDBJ databases">
        <title>Genome sequence of Novosphingobium malaysiense MUSC 273(T).</title>
        <authorList>
            <person name="Lee L.-H."/>
        </authorList>
    </citation>
    <scope>NUCLEOTIDE SEQUENCE [LARGE SCALE GENOMIC DNA]</scope>
    <source>
        <strain evidence="8 9">MUSC 273</strain>
    </source>
</reference>
<dbReference type="GO" id="GO:0009306">
    <property type="term" value="P:protein secretion"/>
    <property type="evidence" value="ECO:0007669"/>
    <property type="project" value="InterPro"/>
</dbReference>
<dbReference type="PANTHER" id="PTHR34040:SF2">
    <property type="entry name" value="FLAGELLAR BIOSYNTHETIC PROTEIN FLIQ"/>
    <property type="match status" value="1"/>
</dbReference>